<dbReference type="AlphaFoldDB" id="A0A6P7G3Q1"/>
<keyword evidence="1" id="KW-0812">Transmembrane</keyword>
<dbReference type="RefSeq" id="XP_028139190.1">
    <property type="nucleotide sequence ID" value="XM_028283389.1"/>
</dbReference>
<keyword evidence="1" id="KW-1133">Transmembrane helix</keyword>
<gene>
    <name evidence="4 5" type="primary">LOC114333504</name>
</gene>
<sequence length="191" mass="21599">MKIMSTSYSTALSHIVLAGTSIYCCLRSESIIYAQCSFASIMVNSLLGVWRWGNPDYGPNTDKVYKITTLLQDSIVLPFIVSTLWIQYGYTYEVALGNMIIPLIPVISYLANSNYRSLELLDGILCLNCGVLLYLSFTEENYFGLAAGVSYLVNYFWIKKGDRSQFDIPTQDLFNYAMCFFAYFSLKAVLD</sequence>
<organism evidence="5">
    <name type="scientific">Diabrotica virgifera virgifera</name>
    <name type="common">western corn rootworm</name>
    <dbReference type="NCBI Taxonomy" id="50390"/>
    <lineage>
        <taxon>Eukaryota</taxon>
        <taxon>Metazoa</taxon>
        <taxon>Ecdysozoa</taxon>
        <taxon>Arthropoda</taxon>
        <taxon>Hexapoda</taxon>
        <taxon>Insecta</taxon>
        <taxon>Pterygota</taxon>
        <taxon>Neoptera</taxon>
        <taxon>Endopterygota</taxon>
        <taxon>Coleoptera</taxon>
        <taxon>Polyphaga</taxon>
        <taxon>Cucujiformia</taxon>
        <taxon>Chrysomeloidea</taxon>
        <taxon>Chrysomelidae</taxon>
        <taxon>Galerucinae</taxon>
        <taxon>Diabroticina</taxon>
        <taxon>Diabroticites</taxon>
        <taxon>Diabrotica</taxon>
    </lineage>
</organism>
<evidence type="ECO:0000313" key="4">
    <source>
        <dbReference type="RefSeq" id="XP_028139189.1"/>
    </source>
</evidence>
<dbReference type="KEGG" id="dvv:114333504"/>
<dbReference type="RefSeq" id="XP_028139189.1">
    <property type="nucleotide sequence ID" value="XM_028283388.1"/>
</dbReference>
<evidence type="ECO:0000313" key="3">
    <source>
        <dbReference type="Proteomes" id="UP001652700"/>
    </source>
</evidence>
<dbReference type="EnsemblMetazoa" id="XM_028283389.2">
    <property type="protein sequence ID" value="XP_028139190.1"/>
    <property type="gene ID" value="LOC114333504"/>
</dbReference>
<feature type="transmembrane region" description="Helical" evidence="1">
    <location>
        <begin position="173"/>
        <end position="190"/>
    </location>
</feature>
<keyword evidence="3" id="KW-1185">Reference proteome</keyword>
<evidence type="ECO:0000256" key="1">
    <source>
        <dbReference type="SAM" id="Phobius"/>
    </source>
</evidence>
<feature type="transmembrane region" description="Helical" evidence="1">
    <location>
        <begin position="94"/>
        <end position="111"/>
    </location>
</feature>
<reference evidence="4 5" key="1">
    <citation type="submission" date="2025-04" db="UniProtKB">
        <authorList>
            <consortium name="RefSeq"/>
        </authorList>
    </citation>
    <scope>IDENTIFICATION</scope>
    <source>
        <tissue evidence="4 5">Whole insect</tissue>
    </source>
</reference>
<reference evidence="2" key="2">
    <citation type="submission" date="2025-05" db="UniProtKB">
        <authorList>
            <consortium name="EnsemblMetazoa"/>
        </authorList>
    </citation>
    <scope>IDENTIFICATION</scope>
</reference>
<dbReference type="GeneID" id="114333504"/>
<evidence type="ECO:0000313" key="5">
    <source>
        <dbReference type="RefSeq" id="XP_028139190.1"/>
    </source>
</evidence>
<feature type="transmembrane region" description="Helical" evidence="1">
    <location>
        <begin position="142"/>
        <end position="158"/>
    </location>
</feature>
<accession>A0A6P7G3Q1</accession>
<feature type="transmembrane region" description="Helical" evidence="1">
    <location>
        <begin position="70"/>
        <end position="88"/>
    </location>
</feature>
<evidence type="ECO:0000313" key="2">
    <source>
        <dbReference type="EnsemblMetazoa" id="XP_028139189.1"/>
    </source>
</evidence>
<protein>
    <submittedName>
        <fullName evidence="4 5">Uncharacterized protein LOC114333504</fullName>
    </submittedName>
</protein>
<keyword evidence="1" id="KW-0472">Membrane</keyword>
<dbReference type="OrthoDB" id="26525at2759"/>
<name>A0A6P7G3Q1_DIAVI</name>
<feature type="transmembrane region" description="Helical" evidence="1">
    <location>
        <begin position="31"/>
        <end position="50"/>
    </location>
</feature>
<dbReference type="Proteomes" id="UP001652700">
    <property type="component" value="Unplaced"/>
</dbReference>
<dbReference type="EnsemblMetazoa" id="XM_028283388.2">
    <property type="protein sequence ID" value="XP_028139189.1"/>
    <property type="gene ID" value="LOC114333504"/>
</dbReference>
<proteinExistence type="predicted"/>